<sequence>MQRTDTDEAFVRSLLREQQPDLADLPIRPVASGWDNQLWRVGGDLAVRLPMTDRAPTLLAQEFRWLPELAERLPLPVPTPRRLSEPSELFPLPWAVVDWVPGQPADGVEITDGPRSAEALAEFLRALHQPAPQDAPLNPSRCGELAPLKDGFEAGLERLVDIVDVPRIREVWNRAVAAPSWDGPPVWVHVDLHPANAVVTDGVLSGIIDFGDMGAGDPAADIAAAWKLLPEGAADPFLRAYGVTDEALVHRAQGWAVLSAFGLIGIGQAWEKGLPGGQPTWGRAGRRTLERVLAHGA</sequence>
<dbReference type="GO" id="GO:0016740">
    <property type="term" value="F:transferase activity"/>
    <property type="evidence" value="ECO:0007669"/>
    <property type="project" value="UniProtKB-KW"/>
</dbReference>
<evidence type="ECO:0000259" key="1">
    <source>
        <dbReference type="Pfam" id="PF01636"/>
    </source>
</evidence>
<dbReference type="InterPro" id="IPR011009">
    <property type="entry name" value="Kinase-like_dom_sf"/>
</dbReference>
<dbReference type="AlphaFoldDB" id="A0A0L0KMY9"/>
<dbReference type="InterPro" id="IPR002575">
    <property type="entry name" value="Aminoglycoside_PTrfase"/>
</dbReference>
<dbReference type="Gene3D" id="3.90.1200.10">
    <property type="match status" value="1"/>
</dbReference>
<organism evidence="2 3">
    <name type="scientific">Streptomyces acidiscabies</name>
    <dbReference type="NCBI Taxonomy" id="42234"/>
    <lineage>
        <taxon>Bacteria</taxon>
        <taxon>Bacillati</taxon>
        <taxon>Actinomycetota</taxon>
        <taxon>Actinomycetes</taxon>
        <taxon>Kitasatosporales</taxon>
        <taxon>Streptomycetaceae</taxon>
        <taxon>Streptomyces</taxon>
    </lineage>
</organism>
<dbReference type="Pfam" id="PF01636">
    <property type="entry name" value="APH"/>
    <property type="match status" value="1"/>
</dbReference>
<feature type="domain" description="Aminoglycoside phosphotransferase" evidence="1">
    <location>
        <begin position="27"/>
        <end position="255"/>
    </location>
</feature>
<dbReference type="Proteomes" id="UP000037151">
    <property type="component" value="Unassembled WGS sequence"/>
</dbReference>
<comment type="caution">
    <text evidence="2">The sequence shown here is derived from an EMBL/GenBank/DDBJ whole genome shotgun (WGS) entry which is preliminary data.</text>
</comment>
<dbReference type="PATRIC" id="fig|42234.21.peg.867"/>
<reference evidence="3" key="1">
    <citation type="submission" date="2014-07" db="EMBL/GenBank/DDBJ databases">
        <title>Genome sequencing of plant-pathogenic Streptomyces species.</title>
        <authorList>
            <person name="Harrison J."/>
            <person name="Sapp M."/>
            <person name="Thwaites R."/>
            <person name="Studholme D.J."/>
        </authorList>
    </citation>
    <scope>NUCLEOTIDE SEQUENCE [LARGE SCALE GENOMIC DNA]</scope>
    <source>
        <strain evidence="3">NCPPB 4445</strain>
    </source>
</reference>
<protein>
    <submittedName>
        <fullName evidence="2">Aminoglycoside phosphotransferase</fullName>
    </submittedName>
</protein>
<dbReference type="InterPro" id="IPR051678">
    <property type="entry name" value="AGP_Transferase"/>
</dbReference>
<dbReference type="EMBL" id="JPPY01000028">
    <property type="protein sequence ID" value="KND39203.1"/>
    <property type="molecule type" value="Genomic_DNA"/>
</dbReference>
<evidence type="ECO:0000313" key="2">
    <source>
        <dbReference type="EMBL" id="KND39203.1"/>
    </source>
</evidence>
<dbReference type="PANTHER" id="PTHR21310">
    <property type="entry name" value="AMINOGLYCOSIDE PHOSPHOTRANSFERASE-RELATED-RELATED"/>
    <property type="match status" value="1"/>
</dbReference>
<dbReference type="CDD" id="cd05155">
    <property type="entry name" value="APH_ChoK_like_1"/>
    <property type="match status" value="1"/>
</dbReference>
<keyword evidence="2" id="KW-0808">Transferase</keyword>
<dbReference type="SUPFAM" id="SSF56112">
    <property type="entry name" value="Protein kinase-like (PK-like)"/>
    <property type="match status" value="1"/>
</dbReference>
<evidence type="ECO:0000313" key="3">
    <source>
        <dbReference type="Proteomes" id="UP000037151"/>
    </source>
</evidence>
<accession>A0A0L0KMY9</accession>
<proteinExistence type="predicted"/>
<gene>
    <name evidence="2" type="ORF">IQ63_04215</name>
</gene>
<dbReference type="RefSeq" id="WP_050369442.1">
    <property type="nucleotide sequence ID" value="NZ_KQ257801.1"/>
</dbReference>
<dbReference type="PANTHER" id="PTHR21310:SF42">
    <property type="entry name" value="BIFUNCTIONAL AAC_APH"/>
    <property type="match status" value="1"/>
</dbReference>
<name>A0A0L0KMY9_9ACTN</name>
<dbReference type="Gene3D" id="3.30.200.20">
    <property type="entry name" value="Phosphorylase Kinase, domain 1"/>
    <property type="match status" value="1"/>
</dbReference>
<dbReference type="OrthoDB" id="9797603at2"/>